<protein>
    <submittedName>
        <fullName evidence="1">Carbon-phosphorus lyase subunit PhnH</fullName>
    </submittedName>
</protein>
<dbReference type="Proteomes" id="UP000617145">
    <property type="component" value="Unassembled WGS sequence"/>
</dbReference>
<accession>A0A8J2ZH57</accession>
<dbReference type="GO" id="GO:0016829">
    <property type="term" value="F:lyase activity"/>
    <property type="evidence" value="ECO:0007669"/>
    <property type="project" value="UniProtKB-KW"/>
</dbReference>
<organism evidence="1 2">
    <name type="scientific">Salipiger pallidus</name>
    <dbReference type="NCBI Taxonomy" id="1775170"/>
    <lineage>
        <taxon>Bacteria</taxon>
        <taxon>Pseudomonadati</taxon>
        <taxon>Pseudomonadota</taxon>
        <taxon>Alphaproteobacteria</taxon>
        <taxon>Rhodobacterales</taxon>
        <taxon>Roseobacteraceae</taxon>
        <taxon>Salipiger</taxon>
    </lineage>
</organism>
<dbReference type="GO" id="GO:0019634">
    <property type="term" value="P:organic phosphonate metabolic process"/>
    <property type="evidence" value="ECO:0007669"/>
    <property type="project" value="InterPro"/>
</dbReference>
<evidence type="ECO:0000313" key="2">
    <source>
        <dbReference type="Proteomes" id="UP000617145"/>
    </source>
</evidence>
<dbReference type="InterPro" id="IPR038058">
    <property type="entry name" value="PhnH-like_sp"/>
</dbReference>
<name>A0A8J2ZH57_9RHOB</name>
<proteinExistence type="predicted"/>
<reference evidence="1" key="2">
    <citation type="submission" date="2020-09" db="EMBL/GenBank/DDBJ databases">
        <authorList>
            <person name="Sun Q."/>
            <person name="Zhou Y."/>
        </authorList>
    </citation>
    <scope>NUCLEOTIDE SEQUENCE</scope>
    <source>
        <strain evidence="1">CGMCC 1.15762</strain>
    </source>
</reference>
<dbReference type="Gene3D" id="3.40.50.11310">
    <property type="entry name" value="Bacterial phosphonate metabolism protein PhnH"/>
    <property type="match status" value="1"/>
</dbReference>
<dbReference type="InterPro" id="IPR008772">
    <property type="entry name" value="Phosphonate_metab_PhnH"/>
</dbReference>
<dbReference type="SUPFAM" id="SSF159709">
    <property type="entry name" value="PhnH-like"/>
    <property type="match status" value="1"/>
</dbReference>
<keyword evidence="2" id="KW-1185">Reference proteome</keyword>
<evidence type="ECO:0000313" key="1">
    <source>
        <dbReference type="EMBL" id="GGG62228.1"/>
    </source>
</evidence>
<dbReference type="EMBL" id="BMJV01000001">
    <property type="protein sequence ID" value="GGG62228.1"/>
    <property type="molecule type" value="Genomic_DNA"/>
</dbReference>
<dbReference type="Pfam" id="PF05845">
    <property type="entry name" value="PhnH"/>
    <property type="match status" value="1"/>
</dbReference>
<dbReference type="PIRSF" id="PIRSF020680">
    <property type="entry name" value="PhnH"/>
    <property type="match status" value="1"/>
</dbReference>
<dbReference type="AlphaFoldDB" id="A0A8J2ZH57"/>
<reference evidence="1" key="1">
    <citation type="journal article" date="2014" name="Int. J. Syst. Evol. Microbiol.">
        <title>Complete genome sequence of Corynebacterium casei LMG S-19264T (=DSM 44701T), isolated from a smear-ripened cheese.</title>
        <authorList>
            <consortium name="US DOE Joint Genome Institute (JGI-PGF)"/>
            <person name="Walter F."/>
            <person name="Albersmeier A."/>
            <person name="Kalinowski J."/>
            <person name="Ruckert C."/>
        </authorList>
    </citation>
    <scope>NUCLEOTIDE SEQUENCE</scope>
    <source>
        <strain evidence="1">CGMCC 1.15762</strain>
    </source>
</reference>
<gene>
    <name evidence="1" type="primary">phnH</name>
    <name evidence="1" type="ORF">GCM10011415_05610</name>
</gene>
<dbReference type="RefSeq" id="WP_188788575.1">
    <property type="nucleotide sequence ID" value="NZ_BMJV01000001.1"/>
</dbReference>
<sequence>MQPDVLTGGFADPAPQSARAFRAALQAMAMPGTIHEVSGASAPAPLSAAAAVLLLTLCDRETLLHLAPGHDVQGVRDWVAFHIGAPIVPAGEAMFALGTWEALASHDAYAIGTPEYPDRAATLIVEVASLDGKGARLTGPGIRDEAFLPVPDVAAFRANARRFPLGWDAMLTCGPRLAAIPRSTTVEDITCMSQ</sequence>
<keyword evidence="1" id="KW-0456">Lyase</keyword>
<comment type="caution">
    <text evidence="1">The sequence shown here is derived from an EMBL/GenBank/DDBJ whole genome shotgun (WGS) entry which is preliminary data.</text>
</comment>
<dbReference type="NCBIfam" id="TIGR03292">
    <property type="entry name" value="PhnH_redo"/>
    <property type="match status" value="1"/>
</dbReference>